<evidence type="ECO:0000256" key="4">
    <source>
        <dbReference type="ARBA" id="ARBA00022729"/>
    </source>
</evidence>
<dbReference type="EMBL" id="FXUG01000005">
    <property type="protein sequence ID" value="SMP55628.1"/>
    <property type="molecule type" value="Genomic_DNA"/>
</dbReference>
<feature type="domain" description="Glycoside hydrolase family 29 N-terminal" evidence="8">
    <location>
        <begin position="44"/>
        <end position="385"/>
    </location>
</feature>
<dbReference type="PRINTS" id="PR00741">
    <property type="entry name" value="GLHYDRLASE29"/>
</dbReference>
<proteinExistence type="inferred from homology"/>
<evidence type="ECO:0000256" key="2">
    <source>
        <dbReference type="ARBA" id="ARBA00007951"/>
    </source>
</evidence>
<dbReference type="RefSeq" id="WP_283432491.1">
    <property type="nucleotide sequence ID" value="NZ_FXUG01000005.1"/>
</dbReference>
<feature type="signal peptide" evidence="7">
    <location>
        <begin position="1"/>
        <end position="20"/>
    </location>
</feature>
<protein>
    <recommendedName>
        <fullName evidence="3">alpha-L-fucosidase</fullName>
        <ecNumber evidence="3">3.2.1.51</ecNumber>
    </recommendedName>
</protein>
<keyword evidence="6" id="KW-0326">Glycosidase</keyword>
<dbReference type="InterPro" id="IPR013780">
    <property type="entry name" value="Glyco_hydro_b"/>
</dbReference>
<comment type="similarity">
    <text evidence="2">Belongs to the glycosyl hydrolase 29 family.</text>
</comment>
<dbReference type="Gene3D" id="2.60.40.1180">
    <property type="entry name" value="Golgi alpha-mannosidase II"/>
    <property type="match status" value="1"/>
</dbReference>
<dbReference type="InterPro" id="IPR000933">
    <property type="entry name" value="Glyco_hydro_29"/>
</dbReference>
<organism evidence="9 10">
    <name type="scientific">Neorhodopirellula lusitana</name>
    <dbReference type="NCBI Taxonomy" id="445327"/>
    <lineage>
        <taxon>Bacteria</taxon>
        <taxon>Pseudomonadati</taxon>
        <taxon>Planctomycetota</taxon>
        <taxon>Planctomycetia</taxon>
        <taxon>Pirellulales</taxon>
        <taxon>Pirellulaceae</taxon>
        <taxon>Neorhodopirellula</taxon>
    </lineage>
</organism>
<evidence type="ECO:0000256" key="1">
    <source>
        <dbReference type="ARBA" id="ARBA00004071"/>
    </source>
</evidence>
<dbReference type="InterPro" id="IPR016286">
    <property type="entry name" value="FUC_metazoa-typ"/>
</dbReference>
<dbReference type="PIRSF" id="PIRSF001092">
    <property type="entry name" value="Alpha-L-fucosidase"/>
    <property type="match status" value="1"/>
</dbReference>
<comment type="function">
    <text evidence="1">Alpha-L-fucosidase is responsible for hydrolyzing the alpha-1,6-linked fucose joined to the reducing-end N-acetylglucosamine of the carbohydrate moieties of glycoproteins.</text>
</comment>
<dbReference type="Gene3D" id="3.20.20.80">
    <property type="entry name" value="Glycosidases"/>
    <property type="match status" value="1"/>
</dbReference>
<keyword evidence="10" id="KW-1185">Reference proteome</keyword>
<gene>
    <name evidence="9" type="ORF">SAMN06265222_10515</name>
</gene>
<name>A0ABY1Q243_9BACT</name>
<reference evidence="9 10" key="1">
    <citation type="submission" date="2017-05" db="EMBL/GenBank/DDBJ databases">
        <authorList>
            <person name="Varghese N."/>
            <person name="Submissions S."/>
        </authorList>
    </citation>
    <scope>NUCLEOTIDE SEQUENCE [LARGE SCALE GENOMIC DNA]</scope>
    <source>
        <strain evidence="9 10">DSM 25457</strain>
    </source>
</reference>
<evidence type="ECO:0000256" key="3">
    <source>
        <dbReference type="ARBA" id="ARBA00012662"/>
    </source>
</evidence>
<dbReference type="SUPFAM" id="SSF51445">
    <property type="entry name" value="(Trans)glycosidases"/>
    <property type="match status" value="1"/>
</dbReference>
<dbReference type="Proteomes" id="UP001158067">
    <property type="component" value="Unassembled WGS sequence"/>
</dbReference>
<keyword evidence="5" id="KW-0378">Hydrolase</keyword>
<evidence type="ECO:0000256" key="5">
    <source>
        <dbReference type="ARBA" id="ARBA00022801"/>
    </source>
</evidence>
<comment type="caution">
    <text evidence="9">The sequence shown here is derived from an EMBL/GenBank/DDBJ whole genome shotgun (WGS) entry which is preliminary data.</text>
</comment>
<dbReference type="InterPro" id="IPR017853">
    <property type="entry name" value="GH"/>
</dbReference>
<feature type="chain" id="PRO_5046445914" description="alpha-L-fucosidase" evidence="7">
    <location>
        <begin position="21"/>
        <end position="476"/>
    </location>
</feature>
<dbReference type="EC" id="3.2.1.51" evidence="3"/>
<keyword evidence="4 7" id="KW-0732">Signal</keyword>
<dbReference type="Pfam" id="PF01120">
    <property type="entry name" value="Alpha_L_fucos"/>
    <property type="match status" value="1"/>
</dbReference>
<dbReference type="PANTHER" id="PTHR10030">
    <property type="entry name" value="ALPHA-L-FUCOSIDASE"/>
    <property type="match status" value="1"/>
</dbReference>
<dbReference type="InterPro" id="IPR057739">
    <property type="entry name" value="Glyco_hydro_29_N"/>
</dbReference>
<dbReference type="SMART" id="SM00812">
    <property type="entry name" value="Alpha_L_fucos"/>
    <property type="match status" value="1"/>
</dbReference>
<evidence type="ECO:0000256" key="6">
    <source>
        <dbReference type="ARBA" id="ARBA00023295"/>
    </source>
</evidence>
<evidence type="ECO:0000313" key="10">
    <source>
        <dbReference type="Proteomes" id="UP001158067"/>
    </source>
</evidence>
<dbReference type="PANTHER" id="PTHR10030:SF37">
    <property type="entry name" value="ALPHA-L-FUCOSIDASE-RELATED"/>
    <property type="match status" value="1"/>
</dbReference>
<evidence type="ECO:0000256" key="7">
    <source>
        <dbReference type="SAM" id="SignalP"/>
    </source>
</evidence>
<accession>A0ABY1Q243</accession>
<evidence type="ECO:0000313" key="9">
    <source>
        <dbReference type="EMBL" id="SMP55628.1"/>
    </source>
</evidence>
<evidence type="ECO:0000259" key="8">
    <source>
        <dbReference type="Pfam" id="PF01120"/>
    </source>
</evidence>
<sequence length="476" mass="54257">MKYLLSTLLIVILGSLASQADEAPKKAPKKPARNASFEYRFSDDLEQTADSIERQKKWFRDAKFGAFIHFGVYSALEGEYEGRGSQHRYSEWIQVSAKMTADEYHQVAAKFNPSEFDADEWAKTFKDSGIRYVVITSKHHDGFALFKSMVSDYNIVDYTPFKRDIIKELSEACHRQGLKFGVYYSQAQDWDEPDAPFIAPRFDGLHKVIHPDLPDDFEPDMDRYIAKKGLPQVEELVKNYDLDLIWFDTPRDMNLERVKLYSDMVRKYRPDCLINSRIIHSGKGKIEASYLPYYDYVSIGDKEVPTRKLPLYFESPDSVSSSFGYKTKGNCYYHTPEEMLHRFVHTVCAGGNALINNGPMGNGKLDPEAVRLYGAIGDWLEVNGESIYGTVRNPLEQRPEWGDISASKDGKTLYLHILHWPESEAISLSDLPSVATSASYLANGEKAKFSQQEDSLKITLPAKPLSEYDTVVKVNF</sequence>